<proteinExistence type="predicted"/>
<organism evidence="1 2">
    <name type="scientific">Bradyrhizobium erythrophlei</name>
    <dbReference type="NCBI Taxonomy" id="1437360"/>
    <lineage>
        <taxon>Bacteria</taxon>
        <taxon>Pseudomonadati</taxon>
        <taxon>Pseudomonadota</taxon>
        <taxon>Alphaproteobacteria</taxon>
        <taxon>Hyphomicrobiales</taxon>
        <taxon>Nitrobacteraceae</taxon>
        <taxon>Bradyrhizobium</taxon>
    </lineage>
</organism>
<evidence type="ECO:0000313" key="2">
    <source>
        <dbReference type="Proteomes" id="UP000189796"/>
    </source>
</evidence>
<dbReference type="EMBL" id="LT670817">
    <property type="protein sequence ID" value="SHG24232.1"/>
    <property type="molecule type" value="Genomic_DNA"/>
</dbReference>
<evidence type="ECO:0000313" key="1">
    <source>
        <dbReference type="EMBL" id="SHG24232.1"/>
    </source>
</evidence>
<protein>
    <submittedName>
        <fullName evidence="1">Uncharacterized protein</fullName>
    </submittedName>
</protein>
<dbReference type="Proteomes" id="UP000189796">
    <property type="component" value="Chromosome I"/>
</dbReference>
<sequence length="105" mass="11811">MGEVVPALNFSAARGRVLTQLFLCGRGTPTRPFRRLVQNPAKFLKELRRSAVRVQQLREYLDERFWLLHVNSLCLPTSAVTLSCPFSIASRRSATACSDSPCCLR</sequence>
<reference evidence="1 2" key="1">
    <citation type="submission" date="2016-11" db="EMBL/GenBank/DDBJ databases">
        <authorList>
            <person name="Jaros S."/>
            <person name="Januszkiewicz K."/>
            <person name="Wedrychowicz H."/>
        </authorList>
    </citation>
    <scope>NUCLEOTIDE SEQUENCE [LARGE SCALE GENOMIC DNA]</scope>
    <source>
        <strain evidence="1 2">GAS138</strain>
    </source>
</reference>
<name>A0A1M5I7M3_9BRAD</name>
<accession>A0A1M5I7M3</accession>
<dbReference type="AlphaFoldDB" id="A0A1M5I7M3"/>
<gene>
    <name evidence="1" type="ORF">SAMN05443248_0840</name>
</gene>